<evidence type="ECO:0000313" key="2">
    <source>
        <dbReference type="Proteomes" id="UP000661025"/>
    </source>
</evidence>
<accession>A0A927QLX1</accession>
<comment type="caution">
    <text evidence="1">The sequence shown here is derived from an EMBL/GenBank/DDBJ whole genome shotgun (WGS) entry which is preliminary data.</text>
</comment>
<sequence>MTAATEFSLADRTELDERVDQEIDRAGLRRADHAFFGGARAAATVSPRAALTLGVWWRSMTKSFMFSTIAGMGEMARVFSAQDAPTHDILGAFQTVYRVIGDDLDNAAPEFRAVAPRGPAGIHYVWWDDTIVAPLAARLGTEELRAASRLPHAIGELLANMDRLARSPLGAAVQLRVVETIALDIAVAFRRLYAKVSVDGERVFAETDQFAWIDSHIKAETVHAAQVSDDETGMTWVVTDAAQAAEFLTLVREYSENWSRALACFADCLSDAPSVSAGSPGAADSVAAGA</sequence>
<dbReference type="GeneID" id="79936529"/>
<evidence type="ECO:0000313" key="1">
    <source>
        <dbReference type="EMBL" id="MBD9726372.1"/>
    </source>
</evidence>
<protein>
    <submittedName>
        <fullName evidence="1">Uncharacterized protein</fullName>
    </submittedName>
</protein>
<dbReference type="Proteomes" id="UP000661025">
    <property type="component" value="Unassembled WGS sequence"/>
</dbReference>
<dbReference type="EMBL" id="JACYXT010000011">
    <property type="protein sequence ID" value="MBD9726372.1"/>
    <property type="molecule type" value="Genomic_DNA"/>
</dbReference>
<dbReference type="Pfam" id="PF19705">
    <property type="entry name" value="DUF6202"/>
    <property type="match status" value="1"/>
</dbReference>
<organism evidence="1 2">
    <name type="scientific">Streptomyces caniscabiei</name>
    <dbReference type="NCBI Taxonomy" id="2746961"/>
    <lineage>
        <taxon>Bacteria</taxon>
        <taxon>Bacillati</taxon>
        <taxon>Actinomycetota</taxon>
        <taxon>Actinomycetes</taxon>
        <taxon>Kitasatosporales</taxon>
        <taxon>Streptomycetaceae</taxon>
        <taxon>Streptomyces</taxon>
    </lineage>
</organism>
<dbReference type="AlphaFoldDB" id="A0A927QLX1"/>
<name>A0A927QLX1_9ACTN</name>
<dbReference type="InterPro" id="IPR045776">
    <property type="entry name" value="DUF6202"/>
</dbReference>
<proteinExistence type="predicted"/>
<dbReference type="RefSeq" id="WP_192363031.1">
    <property type="nucleotide sequence ID" value="NZ_CP119182.1"/>
</dbReference>
<gene>
    <name evidence="1" type="ORF">IHE70_24775</name>
</gene>
<reference evidence="1" key="1">
    <citation type="submission" date="2020-09" db="EMBL/GenBank/DDBJ databases">
        <title>Streptomyces canutascabiei sp. nov., which causes potato common scab and is distributed across the world.</title>
        <authorList>
            <person name="Nguyen H.P."/>
            <person name="Weisberg A.J."/>
            <person name="Chang J.H."/>
            <person name="Clarke C.R."/>
        </authorList>
    </citation>
    <scope>NUCLEOTIDE SEQUENCE</scope>
    <source>
        <strain evidence="1">ID-01-6.2a</strain>
    </source>
</reference>